<feature type="transmembrane region" description="Helical" evidence="2">
    <location>
        <begin position="275"/>
        <end position="298"/>
    </location>
</feature>
<feature type="transmembrane region" description="Helical" evidence="2">
    <location>
        <begin position="425"/>
        <end position="444"/>
    </location>
</feature>
<keyword evidence="2" id="KW-0472">Membrane</keyword>
<name>A0A4Q7NZ73_9FIRM</name>
<proteinExistence type="predicted"/>
<comment type="caution">
    <text evidence="3">The sequence shown here is derived from an EMBL/GenBank/DDBJ whole genome shotgun (WGS) entry which is preliminary data.</text>
</comment>
<feature type="transmembrane region" description="Helical" evidence="2">
    <location>
        <begin position="104"/>
        <end position="125"/>
    </location>
</feature>
<dbReference type="OrthoDB" id="37830at2"/>
<feature type="transmembrane region" description="Helical" evidence="2">
    <location>
        <begin position="162"/>
        <end position="182"/>
    </location>
</feature>
<accession>A0A4Q7NZ73</accession>
<feature type="transmembrane region" description="Helical" evidence="2">
    <location>
        <begin position="340"/>
        <end position="361"/>
    </location>
</feature>
<dbReference type="Pfam" id="PF16933">
    <property type="entry name" value="PelG"/>
    <property type="match status" value="1"/>
</dbReference>
<dbReference type="EMBL" id="SGXF01000008">
    <property type="protein sequence ID" value="RZS92655.1"/>
    <property type="molecule type" value="Genomic_DNA"/>
</dbReference>
<feature type="transmembrane region" description="Helical" evidence="2">
    <location>
        <begin position="188"/>
        <end position="210"/>
    </location>
</feature>
<dbReference type="Proteomes" id="UP000292927">
    <property type="component" value="Unassembled WGS sequence"/>
</dbReference>
<dbReference type="InterPro" id="IPR031617">
    <property type="entry name" value="PelG"/>
</dbReference>
<feature type="transmembrane region" description="Helical" evidence="2">
    <location>
        <begin position="231"/>
        <end position="255"/>
    </location>
</feature>
<protein>
    <submittedName>
        <fullName evidence="3">Putative membrane protein</fullName>
    </submittedName>
</protein>
<keyword evidence="4" id="KW-1185">Reference proteome</keyword>
<feature type="transmembrane region" description="Helical" evidence="2">
    <location>
        <begin position="131"/>
        <end position="155"/>
    </location>
</feature>
<evidence type="ECO:0000313" key="3">
    <source>
        <dbReference type="EMBL" id="RZS92655.1"/>
    </source>
</evidence>
<organism evidence="3 4">
    <name type="scientific">Cuneatibacter caecimuris</name>
    <dbReference type="NCBI Taxonomy" id="1796618"/>
    <lineage>
        <taxon>Bacteria</taxon>
        <taxon>Bacillati</taxon>
        <taxon>Bacillota</taxon>
        <taxon>Clostridia</taxon>
        <taxon>Lachnospirales</taxon>
        <taxon>Lachnospiraceae</taxon>
        <taxon>Cuneatibacter</taxon>
    </lineage>
</organism>
<evidence type="ECO:0000256" key="2">
    <source>
        <dbReference type="SAM" id="Phobius"/>
    </source>
</evidence>
<keyword evidence="2" id="KW-0812">Transmembrane</keyword>
<dbReference type="AlphaFoldDB" id="A0A4Q7NZ73"/>
<evidence type="ECO:0000256" key="1">
    <source>
        <dbReference type="SAM" id="MobiDB-lite"/>
    </source>
</evidence>
<feature type="transmembrane region" description="Helical" evidence="2">
    <location>
        <begin position="399"/>
        <end position="419"/>
    </location>
</feature>
<reference evidence="3 4" key="1">
    <citation type="submission" date="2019-02" db="EMBL/GenBank/DDBJ databases">
        <title>Genomic Encyclopedia of Type Strains, Phase IV (KMG-IV): sequencing the most valuable type-strain genomes for metagenomic binning, comparative biology and taxonomic classification.</title>
        <authorList>
            <person name="Goeker M."/>
        </authorList>
    </citation>
    <scope>NUCLEOTIDE SEQUENCE [LARGE SCALE GENOMIC DNA]</scope>
    <source>
        <strain evidence="3 4">DSM 29486</strain>
    </source>
</reference>
<keyword evidence="2" id="KW-1133">Transmembrane helix</keyword>
<feature type="region of interest" description="Disordered" evidence="1">
    <location>
        <begin position="483"/>
        <end position="537"/>
    </location>
</feature>
<feature type="transmembrane region" description="Helical" evidence="2">
    <location>
        <begin position="65"/>
        <end position="84"/>
    </location>
</feature>
<gene>
    <name evidence="3" type="ORF">EV209_2949</name>
</gene>
<dbReference type="RefSeq" id="WP_130436186.1">
    <property type="nucleotide sequence ID" value="NZ_SGXF01000008.1"/>
</dbReference>
<feature type="transmembrane region" description="Helical" evidence="2">
    <location>
        <begin position="367"/>
        <end position="392"/>
    </location>
</feature>
<sequence>MAGIGFSLKRLFKKRGFFSLCRAYGYAGIICAGPMILGVILLTGMSLVARLAGLNQHDRELMNCMLTYSLLVSLTVTSWLNMIVTRFVSDMLYEEKNGKIMPSFYGSCAVMLAAGGIFYGVFLHFSGVPFIYQVCCLWFSLILIVVWTEMVYLTALKDYKSIVLAFCVSLMIGFLLALIFVLLGWVSIVSLMLCVIVAYGILMCWYYKLLLDYFPKSEGSKFSFLRWFDRYRSLSLIGGFVNIGLFAHLVIMYFGPLQVQVQGLFYGAPMHDVPALFAFFSILITTVNFVTSVEVRFYPAYRNYYSLFNDNGSIRDIEQAETEMLSLLKQELTFGGHKQLISTIIFVVFGSFLLEWMPMGFTDTSIGIYRFLCAGYGVYAISNSIMLILLYFEDYTGALLGTLAFAAVSVAATVLQILFGSIKYFGLGFLLGGLIFYFIVWLRLEWYTRRLPYFLLCRQAIIANREKGVFARFCDYLEERDQKQREKEQARWQEIADRKKEKQEKSWQMQEDRKKEGPGQEEREYAEEGSQTNQNSR</sequence>
<evidence type="ECO:0000313" key="4">
    <source>
        <dbReference type="Proteomes" id="UP000292927"/>
    </source>
</evidence>
<feature type="transmembrane region" description="Helical" evidence="2">
    <location>
        <begin position="23"/>
        <end position="45"/>
    </location>
</feature>
<feature type="compositionally biased region" description="Basic and acidic residues" evidence="1">
    <location>
        <begin position="483"/>
        <end position="523"/>
    </location>
</feature>